<reference evidence="1 3" key="1">
    <citation type="submission" date="2018-09" db="EMBL/GenBank/DDBJ databases">
        <title>Genomic investigation of the strawberry pathogen Phytophthora fragariae indicates pathogenicity is determined by transcriptional variation in three key races.</title>
        <authorList>
            <person name="Adams T.M."/>
            <person name="Armitage A.D."/>
            <person name="Sobczyk M.K."/>
            <person name="Bates H.J."/>
            <person name="Dunwell J.M."/>
            <person name="Nellist C.F."/>
            <person name="Harrison R.J."/>
        </authorList>
    </citation>
    <scope>NUCLEOTIDE SEQUENCE [LARGE SCALE GENOMIC DNA]</scope>
    <source>
        <strain evidence="1 3">SCRP249</strain>
        <strain evidence="2 4">SCRP333</strain>
    </source>
</reference>
<name>A0A6A3M552_9STRA</name>
<dbReference type="SUPFAM" id="SSF51126">
    <property type="entry name" value="Pectin lyase-like"/>
    <property type="match status" value="1"/>
</dbReference>
<comment type="caution">
    <text evidence="1">The sequence shown here is derived from an EMBL/GenBank/DDBJ whole genome shotgun (WGS) entry which is preliminary data.</text>
</comment>
<dbReference type="InterPro" id="IPR011050">
    <property type="entry name" value="Pectin_lyase_fold/virulence"/>
</dbReference>
<proteinExistence type="predicted"/>
<dbReference type="Proteomes" id="UP000434957">
    <property type="component" value="Unassembled WGS sequence"/>
</dbReference>
<protein>
    <recommendedName>
        <fullName evidence="5">Pectate lyase</fullName>
    </recommendedName>
</protein>
<dbReference type="AlphaFoldDB" id="A0A6A3M552"/>
<evidence type="ECO:0008006" key="5">
    <source>
        <dbReference type="Google" id="ProtNLM"/>
    </source>
</evidence>
<gene>
    <name evidence="1" type="ORF">PR001_g12120</name>
    <name evidence="2" type="ORF">PR003_g10231</name>
</gene>
<evidence type="ECO:0000313" key="3">
    <source>
        <dbReference type="Proteomes" id="UP000429607"/>
    </source>
</evidence>
<dbReference type="EMBL" id="QXFT01000553">
    <property type="protein sequence ID" value="KAE9340938.1"/>
    <property type="molecule type" value="Genomic_DNA"/>
</dbReference>
<dbReference type="EMBL" id="QXFV01000774">
    <property type="protein sequence ID" value="KAE9026786.1"/>
    <property type="molecule type" value="Genomic_DNA"/>
</dbReference>
<dbReference type="Gene3D" id="2.160.20.10">
    <property type="entry name" value="Single-stranded right-handed beta-helix, Pectin lyase-like"/>
    <property type="match status" value="1"/>
</dbReference>
<organism evidence="1 3">
    <name type="scientific">Phytophthora rubi</name>
    <dbReference type="NCBI Taxonomy" id="129364"/>
    <lineage>
        <taxon>Eukaryota</taxon>
        <taxon>Sar</taxon>
        <taxon>Stramenopiles</taxon>
        <taxon>Oomycota</taxon>
        <taxon>Peronosporomycetes</taxon>
        <taxon>Peronosporales</taxon>
        <taxon>Peronosporaceae</taxon>
        <taxon>Phytophthora</taxon>
    </lineage>
</organism>
<accession>A0A6A3M552</accession>
<evidence type="ECO:0000313" key="4">
    <source>
        <dbReference type="Proteomes" id="UP000434957"/>
    </source>
</evidence>
<keyword evidence="4" id="KW-1185">Reference proteome</keyword>
<dbReference type="Proteomes" id="UP000429607">
    <property type="component" value="Unassembled WGS sequence"/>
</dbReference>
<evidence type="ECO:0000313" key="2">
    <source>
        <dbReference type="EMBL" id="KAE9340938.1"/>
    </source>
</evidence>
<sequence>MKKIWLDRIKISCVGRQLITTNKASTDSMTIGNSDFDGNTDYSASCDGHHDWSFMIYGKTQFSMLSNYIHGTWAVRRRRRVVRVKPMLSRTLPSTVGAATRVTRSRLVRGQLLRQHNNAGVHQYGLRTVCRKQRWRVLGRLCAASEQVGSGALTPGHGECAEDGQVSINVC</sequence>
<dbReference type="InterPro" id="IPR012334">
    <property type="entry name" value="Pectin_lyas_fold"/>
</dbReference>
<evidence type="ECO:0000313" key="1">
    <source>
        <dbReference type="EMBL" id="KAE9026786.1"/>
    </source>
</evidence>